<evidence type="ECO:0000256" key="1">
    <source>
        <dbReference type="SAM" id="SignalP"/>
    </source>
</evidence>
<sequence>MRLSFAFTLLAAISALALVGATPAPVSGGANVQPEQGFQGGACRAGPGCGYGRKRAEALAAGALVLERSTQGKIQPAQGFQGGFCRAGPGCGAGRKRAEAVAADTVVLERSTKPKNIQPEQGFHGGMCRGGPGCGYAK</sequence>
<dbReference type="AlphaFoldDB" id="A0A177VDT0"/>
<evidence type="ECO:0000313" key="2">
    <source>
        <dbReference type="EMBL" id="CAD6955372.1"/>
    </source>
</evidence>
<dbReference type="Proteomes" id="UP000077671">
    <property type="component" value="Unassembled WGS sequence"/>
</dbReference>
<dbReference type="EMBL" id="LWDD02000045">
    <property type="protein sequence ID" value="KAE8264805.1"/>
    <property type="molecule type" value="Genomic_DNA"/>
</dbReference>
<evidence type="ECO:0000313" key="4">
    <source>
        <dbReference type="Proteomes" id="UP000077671"/>
    </source>
</evidence>
<evidence type="ECO:0000313" key="5">
    <source>
        <dbReference type="Proteomes" id="UP000836402"/>
    </source>
</evidence>
<comment type="caution">
    <text evidence="3">The sequence shown here is derived from an EMBL/GenBank/DDBJ whole genome shotgun (WGS) entry which is preliminary data.</text>
</comment>
<feature type="chain" id="PRO_5044550335" evidence="1">
    <location>
        <begin position="22"/>
        <end position="138"/>
    </location>
</feature>
<name>A0A177VDT0_9BASI</name>
<protein>
    <submittedName>
        <fullName evidence="3">Uncharacterized protein</fullName>
    </submittedName>
</protein>
<reference evidence="3" key="1">
    <citation type="submission" date="2016-04" db="EMBL/GenBank/DDBJ databases">
        <authorList>
            <person name="Nguyen H.D."/>
            <person name="Kesanakurti P."/>
            <person name="Cullis J."/>
            <person name="Levesque C.A."/>
            <person name="Hambleton S."/>
        </authorList>
    </citation>
    <scope>NUCLEOTIDE SEQUENCE</scope>
    <source>
        <strain evidence="3">DAOMC 238032</strain>
    </source>
</reference>
<dbReference type="EMBL" id="CAJHJG010006184">
    <property type="protein sequence ID" value="CAD6955372.1"/>
    <property type="molecule type" value="Genomic_DNA"/>
</dbReference>
<evidence type="ECO:0000313" key="3">
    <source>
        <dbReference type="EMBL" id="KAE8264805.1"/>
    </source>
</evidence>
<keyword evidence="1" id="KW-0732">Signal</keyword>
<feature type="signal peptide" evidence="1">
    <location>
        <begin position="1"/>
        <end position="21"/>
    </location>
</feature>
<keyword evidence="5" id="KW-1185">Reference proteome</keyword>
<gene>
    <name evidence="3" type="ORF">A4X03_0g699</name>
    <name evidence="2" type="ORF">JKIAZH3_G7308</name>
</gene>
<reference evidence="2" key="3">
    <citation type="submission" date="2020-10" db="EMBL/GenBank/DDBJ databases">
        <authorList>
            <person name="Sedaghatjoo S."/>
        </authorList>
    </citation>
    <scope>NUCLEOTIDE SEQUENCE</scope>
    <source>
        <strain evidence="2">AZH3</strain>
    </source>
</reference>
<proteinExistence type="predicted"/>
<reference evidence="3" key="2">
    <citation type="journal article" date="2019" name="IMA Fungus">
        <title>Genome sequencing and comparison of five Tilletia species to identify candidate genes for the detection of regulated species infecting wheat.</title>
        <authorList>
            <person name="Nguyen H.D.T."/>
            <person name="Sultana T."/>
            <person name="Kesanakurti P."/>
            <person name="Hambleton S."/>
        </authorList>
    </citation>
    <scope>NUCLEOTIDE SEQUENCE</scope>
    <source>
        <strain evidence="3">DAOMC 238032</strain>
    </source>
</reference>
<organism evidence="3 4">
    <name type="scientific">Tilletia caries</name>
    <name type="common">wheat bunt fungus</name>
    <dbReference type="NCBI Taxonomy" id="13290"/>
    <lineage>
        <taxon>Eukaryota</taxon>
        <taxon>Fungi</taxon>
        <taxon>Dikarya</taxon>
        <taxon>Basidiomycota</taxon>
        <taxon>Ustilaginomycotina</taxon>
        <taxon>Exobasidiomycetes</taxon>
        <taxon>Tilletiales</taxon>
        <taxon>Tilletiaceae</taxon>
        <taxon>Tilletia</taxon>
    </lineage>
</organism>
<accession>A0A177VDT0</accession>
<dbReference type="Proteomes" id="UP000836402">
    <property type="component" value="Unassembled WGS sequence"/>
</dbReference>